<protein>
    <recommendedName>
        <fullName evidence="3">Alpha/beta hydrolase</fullName>
    </recommendedName>
</protein>
<dbReference type="Gene3D" id="3.40.50.1820">
    <property type="entry name" value="alpha/beta hydrolase"/>
    <property type="match status" value="1"/>
</dbReference>
<evidence type="ECO:0000313" key="1">
    <source>
        <dbReference type="EMBL" id="MBK4348721.1"/>
    </source>
</evidence>
<sequence length="482" mass="49726">MTNRSDDGGHPLIISGGGSIAVGTDELFAASRALRAVAVELASCLRELSAIDGLVTATRVPLAQGSVQAAEHGIRDAMVLASRAKDHAGLLYLAVDRSATAYGIAEEATERLSTEAAATLGYAFGFFLPGMALAALPGLLGIAGAALPAAVAFSQLPPDRRAELTTSLRGWLLERKGILSDPMFASFVRHSVTSVDDVGAGLFHAVPAVSGILGLLGITGVTGSSRTVVGAGRGLGMLAETPVRTDRVASIPLSTAPQGWDDRAARIPRENAQVRIDRYSVGGQPERFEVYVSGTRDFSLGGDTQPWDMTSNLNGIAFGDSGSVRAVEQAMADAGVTAETPVVLTGHSQGGLVAALVAGSGEYDVRGLYTLGAPAAGVAVPHSVPWVAIEHTGDIVPATSGEWTSSDPVLVRRDISGLPSATPDQFFPTHMLPAYRDTAVVLDGATESRVVEAAGHFSEFTEIATPVSSTTYQSVRTSPVGG</sequence>
<gene>
    <name evidence="1" type="ORF">IV501_13845</name>
</gene>
<evidence type="ECO:0008006" key="3">
    <source>
        <dbReference type="Google" id="ProtNLM"/>
    </source>
</evidence>
<organism evidence="1 2">
    <name type="scientific">Lacisediminihabitans changchengi</name>
    <dbReference type="NCBI Taxonomy" id="2787634"/>
    <lineage>
        <taxon>Bacteria</taxon>
        <taxon>Bacillati</taxon>
        <taxon>Actinomycetota</taxon>
        <taxon>Actinomycetes</taxon>
        <taxon>Micrococcales</taxon>
        <taxon>Microbacteriaceae</taxon>
        <taxon>Lacisediminihabitans</taxon>
    </lineage>
</organism>
<dbReference type="EMBL" id="JAEPES010000004">
    <property type="protein sequence ID" value="MBK4348721.1"/>
    <property type="molecule type" value="Genomic_DNA"/>
</dbReference>
<dbReference type="RefSeq" id="WP_200556916.1">
    <property type="nucleotide sequence ID" value="NZ_JAEPES010000004.1"/>
</dbReference>
<keyword evidence="2" id="KW-1185">Reference proteome</keyword>
<name>A0A934W496_9MICO</name>
<dbReference type="AlphaFoldDB" id="A0A934W496"/>
<dbReference type="Proteomes" id="UP000636458">
    <property type="component" value="Unassembled WGS sequence"/>
</dbReference>
<accession>A0A934W496</accession>
<proteinExistence type="predicted"/>
<dbReference type="InterPro" id="IPR029058">
    <property type="entry name" value="AB_hydrolase_fold"/>
</dbReference>
<dbReference type="SUPFAM" id="SSF53474">
    <property type="entry name" value="alpha/beta-Hydrolases"/>
    <property type="match status" value="1"/>
</dbReference>
<reference evidence="1" key="1">
    <citation type="submission" date="2021-01" db="EMBL/GenBank/DDBJ databases">
        <title>Lacisediminihabitans sp. nov. strain G11-30, isolated from Antarctic Soil.</title>
        <authorList>
            <person name="Li J."/>
        </authorList>
    </citation>
    <scope>NUCLEOTIDE SEQUENCE</scope>
    <source>
        <strain evidence="1">G11-30</strain>
    </source>
</reference>
<evidence type="ECO:0000313" key="2">
    <source>
        <dbReference type="Proteomes" id="UP000636458"/>
    </source>
</evidence>
<comment type="caution">
    <text evidence="1">The sequence shown here is derived from an EMBL/GenBank/DDBJ whole genome shotgun (WGS) entry which is preliminary data.</text>
</comment>